<evidence type="ECO:0000313" key="2">
    <source>
        <dbReference type="EMBL" id="KAK4504289.1"/>
    </source>
</evidence>
<comment type="caution">
    <text evidence="2">The sequence shown here is derived from an EMBL/GenBank/DDBJ whole genome shotgun (WGS) entry which is preliminary data.</text>
</comment>
<dbReference type="Proteomes" id="UP001305779">
    <property type="component" value="Unassembled WGS sequence"/>
</dbReference>
<evidence type="ECO:0000313" key="3">
    <source>
        <dbReference type="Proteomes" id="UP001305779"/>
    </source>
</evidence>
<accession>A0ABR0ERQ5</accession>
<evidence type="ECO:0000256" key="1">
    <source>
        <dbReference type="SAM" id="SignalP"/>
    </source>
</evidence>
<sequence>MALSLSTFATSVVPATALPTASSLLGARQVPADCNNGLNPGGDCWTGRDLTTFVNNWWAANQTSCASYSGFANCWYALETPYAPSTCDQLNTDPACTQPRWQDFSNDWTAGAERFYITWAIWNTQGLFLDLYNAVGDAASTLESNIGAIVTELDPPDTSTNPLEYVFDALTFGLSLYSEGSVIAKALLRSAPQSSTLANKLLFPAGSSAGEITSWAEVAQDVGNFAATWQKSIGSGLPDLVNNVTLFTSFGDSSPITGERPSLDGLTNTLSQSVGAYTISVIIQQLGWAVARAENLDVSNLQSTQGSSLAWDTGCDNGYDSNGICVGYFFDGTDTYSLINPQDMQNSQEDKIQKLIGGSNPLTTGKLLFSDGYQCTRTCGANGGCRPNLGTPGDAPTCLSTIQVCTWTWDTLGPWQAGCNSPPASDAVLPDIGVNPCQGDDSYNSWSVPQSYLGGGINRDNPPGDWQYEPLNVCNSGY</sequence>
<keyword evidence="3" id="KW-1185">Reference proteome</keyword>
<keyword evidence="1" id="KW-0732">Signal</keyword>
<protein>
    <submittedName>
        <fullName evidence="2">Uncharacterized protein</fullName>
    </submittedName>
</protein>
<gene>
    <name evidence="2" type="ORF">PRZ48_005205</name>
</gene>
<proteinExistence type="predicted"/>
<feature type="signal peptide" evidence="1">
    <location>
        <begin position="1"/>
        <end position="17"/>
    </location>
</feature>
<name>A0ABR0ERQ5_ZASCE</name>
<organism evidence="2 3">
    <name type="scientific">Zasmidium cellare</name>
    <name type="common">Wine cellar mold</name>
    <name type="synonym">Racodium cellare</name>
    <dbReference type="NCBI Taxonomy" id="395010"/>
    <lineage>
        <taxon>Eukaryota</taxon>
        <taxon>Fungi</taxon>
        <taxon>Dikarya</taxon>
        <taxon>Ascomycota</taxon>
        <taxon>Pezizomycotina</taxon>
        <taxon>Dothideomycetes</taxon>
        <taxon>Dothideomycetidae</taxon>
        <taxon>Mycosphaerellales</taxon>
        <taxon>Mycosphaerellaceae</taxon>
        <taxon>Zasmidium</taxon>
    </lineage>
</organism>
<dbReference type="EMBL" id="JAXOVC010000003">
    <property type="protein sequence ID" value="KAK4504289.1"/>
    <property type="molecule type" value="Genomic_DNA"/>
</dbReference>
<reference evidence="2 3" key="1">
    <citation type="journal article" date="2023" name="G3 (Bethesda)">
        <title>A chromosome-level genome assembly of Zasmidium syzygii isolated from banana leaves.</title>
        <authorList>
            <person name="van Westerhoven A.C."/>
            <person name="Mehrabi R."/>
            <person name="Talebi R."/>
            <person name="Steentjes M.B.F."/>
            <person name="Corcolon B."/>
            <person name="Chong P.A."/>
            <person name="Kema G.H.J."/>
            <person name="Seidl M.F."/>
        </authorList>
    </citation>
    <scope>NUCLEOTIDE SEQUENCE [LARGE SCALE GENOMIC DNA]</scope>
    <source>
        <strain evidence="2 3">P124</strain>
    </source>
</reference>
<feature type="chain" id="PRO_5046891534" evidence="1">
    <location>
        <begin position="18"/>
        <end position="478"/>
    </location>
</feature>